<dbReference type="Proteomes" id="UP000186096">
    <property type="component" value="Unassembled WGS sequence"/>
</dbReference>
<dbReference type="STRING" id="58117.SAMN05421833_105299"/>
<keyword evidence="2" id="KW-1185">Reference proteome</keyword>
<proteinExistence type="predicted"/>
<dbReference type="SUPFAM" id="SSF51679">
    <property type="entry name" value="Bacterial luciferase-like"/>
    <property type="match status" value="1"/>
</dbReference>
<reference evidence="2" key="1">
    <citation type="submission" date="2017-01" db="EMBL/GenBank/DDBJ databases">
        <authorList>
            <person name="Varghese N."/>
            <person name="Submissions S."/>
        </authorList>
    </citation>
    <scope>NUCLEOTIDE SEQUENCE [LARGE SCALE GENOMIC DNA]</scope>
    <source>
        <strain evidence="2">ATCC 12950</strain>
    </source>
</reference>
<organism evidence="1 2">
    <name type="scientific">Microbispora rosea</name>
    <dbReference type="NCBI Taxonomy" id="58117"/>
    <lineage>
        <taxon>Bacteria</taxon>
        <taxon>Bacillati</taxon>
        <taxon>Actinomycetota</taxon>
        <taxon>Actinomycetes</taxon>
        <taxon>Streptosporangiales</taxon>
        <taxon>Streptosporangiaceae</taxon>
        <taxon>Microbispora</taxon>
    </lineage>
</organism>
<dbReference type="GO" id="GO:0016705">
    <property type="term" value="F:oxidoreductase activity, acting on paired donors, with incorporation or reduction of molecular oxygen"/>
    <property type="evidence" value="ECO:0007669"/>
    <property type="project" value="InterPro"/>
</dbReference>
<evidence type="ECO:0000313" key="2">
    <source>
        <dbReference type="Proteomes" id="UP000186096"/>
    </source>
</evidence>
<dbReference type="InterPro" id="IPR036661">
    <property type="entry name" value="Luciferase-like_sf"/>
</dbReference>
<accession>A0A1N6XVK2</accession>
<gene>
    <name evidence="1" type="ORF">SAMN05421833_105299</name>
</gene>
<dbReference type="AlphaFoldDB" id="A0A1N6XVK2"/>
<name>A0A1N6XVK2_9ACTN</name>
<dbReference type="EMBL" id="FTNI01000005">
    <property type="protein sequence ID" value="SIR06229.1"/>
    <property type="molecule type" value="Genomic_DNA"/>
</dbReference>
<protein>
    <submittedName>
        <fullName evidence="1">Uncharacterized protein</fullName>
    </submittedName>
</protein>
<evidence type="ECO:0000313" key="1">
    <source>
        <dbReference type="EMBL" id="SIR06229.1"/>
    </source>
</evidence>
<sequence length="59" mass="6337">MFWGDLDTIVAKLGAQRDAGADHVAIQVIGVEPGRSAMPYWRMLGDALLPQGAGVRRTT</sequence>
<dbReference type="RefSeq" id="WP_076434289.1">
    <property type="nucleotide sequence ID" value="NZ_FTNI01000005.1"/>
</dbReference>